<feature type="compositionally biased region" description="Basic residues" evidence="1">
    <location>
        <begin position="11"/>
        <end position="21"/>
    </location>
</feature>
<dbReference type="PROSITE" id="PS50925">
    <property type="entry name" value="BLUF"/>
    <property type="match status" value="1"/>
</dbReference>
<comment type="caution">
    <text evidence="3">The sequence shown here is derived from an EMBL/GenBank/DDBJ whole genome shotgun (WGS) entry which is preliminary data.</text>
</comment>
<evidence type="ECO:0000313" key="4">
    <source>
        <dbReference type="Proteomes" id="UP000297535"/>
    </source>
</evidence>
<evidence type="ECO:0000313" key="3">
    <source>
        <dbReference type="EMBL" id="TGD95330.1"/>
    </source>
</evidence>
<feature type="domain" description="BLUF" evidence="2">
    <location>
        <begin position="80"/>
        <end position="175"/>
    </location>
</feature>
<dbReference type="SMART" id="SM01034">
    <property type="entry name" value="BLUF"/>
    <property type="match status" value="1"/>
</dbReference>
<dbReference type="OrthoDB" id="196105at2"/>
<sequence>MVLQPQARVPARPRGRSRLRQSSRAAGAALAELKRLKLLLPVAVKAQNHSARENFALAAHTCRLMQGMTAAPENQMSEDVFRIIYKSTAAHRAEVMLGQGHIADMLATARLRNQAAQVSGVLVYTGLGFFQVLEGPRAGVQAIFESILVDRRHHTLAVIEMDVAAERRFPGWSMGFLGITEELDDRLNRAGPGMACGPEALDQLLRRTLLLLVDSPISLPWLGARAALEDGLGPAPSSRHS</sequence>
<dbReference type="SUPFAM" id="SSF54975">
    <property type="entry name" value="Acylphosphatase/BLUF domain-like"/>
    <property type="match status" value="1"/>
</dbReference>
<protein>
    <submittedName>
        <fullName evidence="3">BLUF domain-containing protein</fullName>
    </submittedName>
</protein>
<name>A0A4Z0NG82_9HYPH</name>
<evidence type="ECO:0000259" key="2">
    <source>
        <dbReference type="PROSITE" id="PS50925"/>
    </source>
</evidence>
<feature type="region of interest" description="Disordered" evidence="1">
    <location>
        <begin position="1"/>
        <end position="23"/>
    </location>
</feature>
<proteinExistence type="predicted"/>
<dbReference type="InterPro" id="IPR007024">
    <property type="entry name" value="BLUF_domain"/>
</dbReference>
<dbReference type="GO" id="GO:0071949">
    <property type="term" value="F:FAD binding"/>
    <property type="evidence" value="ECO:0007669"/>
    <property type="project" value="InterPro"/>
</dbReference>
<organism evidence="3 4">
    <name type="scientific">Methylobacterium nonmethylotrophicum</name>
    <dbReference type="NCBI Taxonomy" id="1141884"/>
    <lineage>
        <taxon>Bacteria</taxon>
        <taxon>Pseudomonadati</taxon>
        <taxon>Pseudomonadota</taxon>
        <taxon>Alphaproteobacteria</taxon>
        <taxon>Hyphomicrobiales</taxon>
        <taxon>Methylobacteriaceae</taxon>
        <taxon>Methylobacterium</taxon>
    </lineage>
</organism>
<dbReference type="InterPro" id="IPR036046">
    <property type="entry name" value="Acylphosphatase-like_dom_sf"/>
</dbReference>
<keyword evidence="4" id="KW-1185">Reference proteome</keyword>
<dbReference type="EMBL" id="SRLB01000030">
    <property type="protein sequence ID" value="TGD95330.1"/>
    <property type="molecule type" value="Genomic_DNA"/>
</dbReference>
<dbReference type="GO" id="GO:0009882">
    <property type="term" value="F:blue light photoreceptor activity"/>
    <property type="evidence" value="ECO:0007669"/>
    <property type="project" value="InterPro"/>
</dbReference>
<dbReference type="Gene3D" id="3.30.70.100">
    <property type="match status" value="1"/>
</dbReference>
<dbReference type="AlphaFoldDB" id="A0A4Z0NG82"/>
<dbReference type="Pfam" id="PF04940">
    <property type="entry name" value="BLUF"/>
    <property type="match status" value="1"/>
</dbReference>
<reference evidence="3 4" key="1">
    <citation type="submission" date="2019-04" db="EMBL/GenBank/DDBJ databases">
        <authorList>
            <person name="Feng G."/>
            <person name="Zhu H."/>
        </authorList>
    </citation>
    <scope>NUCLEOTIDE SEQUENCE [LARGE SCALE GENOMIC DNA]</scope>
    <source>
        <strain evidence="3 4">6HR-1</strain>
    </source>
</reference>
<evidence type="ECO:0000256" key="1">
    <source>
        <dbReference type="SAM" id="MobiDB-lite"/>
    </source>
</evidence>
<accession>A0A4Z0NG82</accession>
<gene>
    <name evidence="3" type="ORF">EU555_28320</name>
</gene>
<dbReference type="Proteomes" id="UP000297535">
    <property type="component" value="Unassembled WGS sequence"/>
</dbReference>